<reference evidence="4 5" key="1">
    <citation type="journal article" date="2015" name="BMC Genomics">
        <title>The genome of the truffle-parasite Tolypocladium ophioglossoides and the evolution of antifungal peptaibiotics.</title>
        <authorList>
            <person name="Quandt C.A."/>
            <person name="Bushley K.E."/>
            <person name="Spatafora J.W."/>
        </authorList>
    </citation>
    <scope>NUCLEOTIDE SEQUENCE [LARGE SCALE GENOMIC DNA]</scope>
    <source>
        <strain evidence="4 5">CBS 100239</strain>
    </source>
</reference>
<name>A0A0L0NCA2_TOLOC</name>
<dbReference type="SUPFAM" id="SSF48452">
    <property type="entry name" value="TPR-like"/>
    <property type="match status" value="2"/>
</dbReference>
<dbReference type="OrthoDB" id="626167at2759"/>
<dbReference type="InterPro" id="IPR019734">
    <property type="entry name" value="TPR_rpt"/>
</dbReference>
<evidence type="ECO:0000256" key="1">
    <source>
        <dbReference type="SAM" id="MobiDB-lite"/>
    </source>
</evidence>
<dbReference type="Proteomes" id="UP000036947">
    <property type="component" value="Unassembled WGS sequence"/>
</dbReference>
<dbReference type="SMART" id="SM00028">
    <property type="entry name" value="TPR"/>
    <property type="match status" value="4"/>
</dbReference>
<feature type="compositionally biased region" description="Basic and acidic residues" evidence="1">
    <location>
        <begin position="52"/>
        <end position="64"/>
    </location>
</feature>
<feature type="transmembrane region" description="Helical" evidence="2">
    <location>
        <begin position="12"/>
        <end position="29"/>
    </location>
</feature>
<keyword evidence="5" id="KW-1185">Reference proteome</keyword>
<dbReference type="InterPro" id="IPR029058">
    <property type="entry name" value="AB_hydrolase_fold"/>
</dbReference>
<dbReference type="SUPFAM" id="SSF53474">
    <property type="entry name" value="alpha/beta-Hydrolases"/>
    <property type="match status" value="1"/>
</dbReference>
<organism evidence="4 5">
    <name type="scientific">Tolypocladium ophioglossoides (strain CBS 100239)</name>
    <name type="common">Snaketongue truffleclub</name>
    <name type="synonym">Elaphocordyceps ophioglossoides</name>
    <dbReference type="NCBI Taxonomy" id="1163406"/>
    <lineage>
        <taxon>Eukaryota</taxon>
        <taxon>Fungi</taxon>
        <taxon>Dikarya</taxon>
        <taxon>Ascomycota</taxon>
        <taxon>Pezizomycotina</taxon>
        <taxon>Sordariomycetes</taxon>
        <taxon>Hypocreomycetidae</taxon>
        <taxon>Hypocreales</taxon>
        <taxon>Ophiocordycipitaceae</taxon>
        <taxon>Tolypocladium</taxon>
    </lineage>
</organism>
<keyword evidence="2" id="KW-1133">Transmembrane helix</keyword>
<dbReference type="PANTHER" id="PTHR46082">
    <property type="entry name" value="ATP/GTP-BINDING PROTEIN-RELATED"/>
    <property type="match status" value="1"/>
</dbReference>
<dbReference type="Pfam" id="PF12697">
    <property type="entry name" value="Abhydrolase_6"/>
    <property type="match status" value="1"/>
</dbReference>
<gene>
    <name evidence="4" type="ORF">TOPH_03817</name>
</gene>
<keyword evidence="2" id="KW-0812">Transmembrane</keyword>
<sequence length="757" mass="86166">MLRTAIDFGSSLLALFAGGAAAFFLWVAARDWRPRAPRERAGVPLGIPPRLSQRDREQSRRRQPLEILYPGPPADVDTKATEVDVIAVHGLGSSVDWSWVWKDGDRNIHWLRDHDMLPAKVPKARIIAYNYDSRWHSNAPKTRLQLCGEELVHSLHLFRDGAFGRPIVFIGHSLGGLVIQHALLYAESREELRDLVRHTVGFVSLGTPFRGTKMQSIADFAAQFMVLAGSQRGIIRDLTFDNETLRDQLQEFCQLCKRLYMPTCCFFELYKTDYGKRYRLPGLFRGMVVGEESACVPGWDRYPLPTDHLKMNKFSSPQDRSFEFVSDRIRTMCDNSKIEIERRKSDIPTRNVITVTEFSRTEAEEMLRNNLKESQTHDSSSTTGLLDFLADLPLAIKQASAYMAKTGVSTAKYLHYCQSSNDNVLQLLSMDFEDRGRYKSIENAVATTWLISFKHISRDNQLAAEYLRFMCFLADKGIPASLLPQAEDEITADEALGILKAFAFIVEREEPGTYDMHRLVRLSTLSWLAKDGERGEWADKVLQRLVYEFPHPDHGNRGMCMRYLPHARQYLEYATDAEDEEARLNLLSKAANSLDMLGQYQEAEQIFRQELKLSESVLGKEHPDTLTSMNNLADSQGKYDEAEQMNRQTLRLMETMLGKDHPDTLTSMNNLALVLKSQGKYEEAESMHRQELKLSESVLGKDHPDTLTSMGNLALVLDSQGKYDEAEQMHRQTLRLREAVLGKEHPNTLTSVNNLAA</sequence>
<evidence type="ECO:0000259" key="3">
    <source>
        <dbReference type="Pfam" id="PF12697"/>
    </source>
</evidence>
<protein>
    <submittedName>
        <fullName evidence="4">Kinesin light chain 1</fullName>
    </submittedName>
</protein>
<comment type="caution">
    <text evidence="4">The sequence shown here is derived from an EMBL/GenBank/DDBJ whole genome shotgun (WGS) entry which is preliminary data.</text>
</comment>
<dbReference type="EMBL" id="LFRF01000008">
    <property type="protein sequence ID" value="KND91708.1"/>
    <property type="molecule type" value="Genomic_DNA"/>
</dbReference>
<dbReference type="InterPro" id="IPR000073">
    <property type="entry name" value="AB_hydrolase_1"/>
</dbReference>
<dbReference type="AlphaFoldDB" id="A0A0L0NCA2"/>
<dbReference type="Gene3D" id="3.40.50.1820">
    <property type="entry name" value="alpha/beta hydrolase"/>
    <property type="match status" value="1"/>
</dbReference>
<dbReference type="Gene3D" id="1.25.40.10">
    <property type="entry name" value="Tetratricopeptide repeat domain"/>
    <property type="match status" value="1"/>
</dbReference>
<dbReference type="InterPro" id="IPR011990">
    <property type="entry name" value="TPR-like_helical_dom_sf"/>
</dbReference>
<dbReference type="Pfam" id="PF13424">
    <property type="entry name" value="TPR_12"/>
    <property type="match status" value="2"/>
</dbReference>
<proteinExistence type="predicted"/>
<accession>A0A0L0NCA2</accession>
<dbReference type="InterPro" id="IPR053137">
    <property type="entry name" value="NLR-like"/>
</dbReference>
<dbReference type="STRING" id="1163406.A0A0L0NCA2"/>
<evidence type="ECO:0000256" key="2">
    <source>
        <dbReference type="SAM" id="Phobius"/>
    </source>
</evidence>
<feature type="domain" description="AB hydrolase-1" evidence="3">
    <location>
        <begin position="85"/>
        <end position="243"/>
    </location>
</feature>
<keyword evidence="2" id="KW-0472">Membrane</keyword>
<evidence type="ECO:0000313" key="5">
    <source>
        <dbReference type="Proteomes" id="UP000036947"/>
    </source>
</evidence>
<dbReference type="PANTHER" id="PTHR46082:SF6">
    <property type="entry name" value="AAA+ ATPASE DOMAIN-CONTAINING PROTEIN-RELATED"/>
    <property type="match status" value="1"/>
</dbReference>
<feature type="region of interest" description="Disordered" evidence="1">
    <location>
        <begin position="43"/>
        <end position="68"/>
    </location>
</feature>
<evidence type="ECO:0000313" key="4">
    <source>
        <dbReference type="EMBL" id="KND91708.1"/>
    </source>
</evidence>